<dbReference type="Proteomes" id="UP000216478">
    <property type="component" value="Unassembled WGS sequence"/>
</dbReference>
<dbReference type="CDD" id="cd00082">
    <property type="entry name" value="HisKA"/>
    <property type="match status" value="1"/>
</dbReference>
<evidence type="ECO:0000256" key="4">
    <source>
        <dbReference type="ARBA" id="ARBA00022553"/>
    </source>
</evidence>
<dbReference type="AlphaFoldDB" id="A0A256F076"/>
<dbReference type="SUPFAM" id="SSF55874">
    <property type="entry name" value="ATPase domain of HSP90 chaperone/DNA topoisomerase II/histidine kinase"/>
    <property type="match status" value="1"/>
</dbReference>
<dbReference type="Gene3D" id="1.10.287.130">
    <property type="match status" value="1"/>
</dbReference>
<proteinExistence type="predicted"/>
<evidence type="ECO:0000256" key="1">
    <source>
        <dbReference type="ARBA" id="ARBA00000085"/>
    </source>
</evidence>
<feature type="domain" description="HAMP" evidence="14">
    <location>
        <begin position="174"/>
        <end position="226"/>
    </location>
</feature>
<dbReference type="OrthoDB" id="9809766at2"/>
<dbReference type="InterPro" id="IPR003594">
    <property type="entry name" value="HATPase_dom"/>
</dbReference>
<dbReference type="RefSeq" id="WP_094542421.1">
    <property type="nucleotide sequence ID" value="NZ_JBHEER010000016.1"/>
</dbReference>
<evidence type="ECO:0000256" key="3">
    <source>
        <dbReference type="ARBA" id="ARBA00012438"/>
    </source>
</evidence>
<dbReference type="PROSITE" id="PS50109">
    <property type="entry name" value="HIS_KIN"/>
    <property type="match status" value="1"/>
</dbReference>
<feature type="domain" description="Histidine kinase" evidence="13">
    <location>
        <begin position="234"/>
        <end position="445"/>
    </location>
</feature>
<evidence type="ECO:0000256" key="2">
    <source>
        <dbReference type="ARBA" id="ARBA00004141"/>
    </source>
</evidence>
<dbReference type="InterPro" id="IPR036097">
    <property type="entry name" value="HisK_dim/P_sf"/>
</dbReference>
<dbReference type="Pfam" id="PF00512">
    <property type="entry name" value="HisKA"/>
    <property type="match status" value="1"/>
</dbReference>
<dbReference type="CDD" id="cd00075">
    <property type="entry name" value="HATPase"/>
    <property type="match status" value="1"/>
</dbReference>
<dbReference type="GO" id="GO:0000155">
    <property type="term" value="F:phosphorelay sensor kinase activity"/>
    <property type="evidence" value="ECO:0007669"/>
    <property type="project" value="InterPro"/>
</dbReference>
<evidence type="ECO:0000256" key="6">
    <source>
        <dbReference type="ARBA" id="ARBA00022692"/>
    </source>
</evidence>
<comment type="caution">
    <text evidence="15">The sequence shown here is derived from an EMBL/GenBank/DDBJ whole genome shotgun (WGS) entry which is preliminary data.</text>
</comment>
<feature type="transmembrane region" description="Helical" evidence="12">
    <location>
        <begin position="151"/>
        <end position="169"/>
    </location>
</feature>
<protein>
    <recommendedName>
        <fullName evidence="3">histidine kinase</fullName>
        <ecNumber evidence="3">2.7.13.3</ecNumber>
    </recommendedName>
</protein>
<dbReference type="SMART" id="SM00387">
    <property type="entry name" value="HATPase_c"/>
    <property type="match status" value="1"/>
</dbReference>
<accession>A0A256F076</accession>
<evidence type="ECO:0000256" key="11">
    <source>
        <dbReference type="ARBA" id="ARBA00023012"/>
    </source>
</evidence>
<evidence type="ECO:0000259" key="14">
    <source>
        <dbReference type="PROSITE" id="PS50885"/>
    </source>
</evidence>
<evidence type="ECO:0000313" key="16">
    <source>
        <dbReference type="Proteomes" id="UP000216478"/>
    </source>
</evidence>
<dbReference type="SUPFAM" id="SSF47384">
    <property type="entry name" value="Homodimeric domain of signal transducing histidine kinase"/>
    <property type="match status" value="1"/>
</dbReference>
<comment type="catalytic activity">
    <reaction evidence="1">
        <text>ATP + protein L-histidine = ADP + protein N-phospho-L-histidine.</text>
        <dbReference type="EC" id="2.7.13.3"/>
    </reaction>
</comment>
<evidence type="ECO:0000256" key="5">
    <source>
        <dbReference type="ARBA" id="ARBA00022679"/>
    </source>
</evidence>
<dbReference type="Pfam" id="PF02518">
    <property type="entry name" value="HATPase_c"/>
    <property type="match status" value="1"/>
</dbReference>
<comment type="subcellular location">
    <subcellularLocation>
        <location evidence="2">Membrane</location>
        <topology evidence="2">Multi-pass membrane protein</topology>
    </subcellularLocation>
</comment>
<evidence type="ECO:0000256" key="8">
    <source>
        <dbReference type="ARBA" id="ARBA00022777"/>
    </source>
</evidence>
<dbReference type="SMART" id="SM00388">
    <property type="entry name" value="HisKA"/>
    <property type="match status" value="1"/>
</dbReference>
<dbReference type="InterPro" id="IPR036890">
    <property type="entry name" value="HATPase_C_sf"/>
</dbReference>
<organism evidence="15 16">
    <name type="scientific">Brucella grignonensis</name>
    <dbReference type="NCBI Taxonomy" id="94627"/>
    <lineage>
        <taxon>Bacteria</taxon>
        <taxon>Pseudomonadati</taxon>
        <taxon>Pseudomonadota</taxon>
        <taxon>Alphaproteobacteria</taxon>
        <taxon>Hyphomicrobiales</taxon>
        <taxon>Brucellaceae</taxon>
        <taxon>Brucella/Ochrobactrum group</taxon>
        <taxon>Brucella</taxon>
    </lineage>
</organism>
<dbReference type="GO" id="GO:0005886">
    <property type="term" value="C:plasma membrane"/>
    <property type="evidence" value="ECO:0007669"/>
    <property type="project" value="TreeGrafter"/>
</dbReference>
<name>A0A256F076_9HYPH</name>
<evidence type="ECO:0000256" key="7">
    <source>
        <dbReference type="ARBA" id="ARBA00022741"/>
    </source>
</evidence>
<keyword evidence="11" id="KW-0902">Two-component regulatory system</keyword>
<dbReference type="PANTHER" id="PTHR45436:SF14">
    <property type="entry name" value="SENSOR PROTEIN QSEC"/>
    <property type="match status" value="1"/>
</dbReference>
<dbReference type="EMBL" id="NNRL01000168">
    <property type="protein sequence ID" value="OYR07821.1"/>
    <property type="molecule type" value="Genomic_DNA"/>
</dbReference>
<evidence type="ECO:0000313" key="15">
    <source>
        <dbReference type="EMBL" id="OYR07821.1"/>
    </source>
</evidence>
<keyword evidence="7" id="KW-0547">Nucleotide-binding</keyword>
<evidence type="ECO:0000256" key="12">
    <source>
        <dbReference type="SAM" id="Phobius"/>
    </source>
</evidence>
<keyword evidence="9" id="KW-0067">ATP-binding</keyword>
<gene>
    <name evidence="15" type="ORF">CEV33_3371</name>
</gene>
<dbReference type="GO" id="GO:0005524">
    <property type="term" value="F:ATP binding"/>
    <property type="evidence" value="ECO:0007669"/>
    <property type="project" value="UniProtKB-KW"/>
</dbReference>
<sequence>MKPPSMIGRLMFSVTAMVVLFWIGAAVGGIVVMHDELAEIFDSSLQETTERLAPLIVDDIARRELTQSAISLEIPNSSSRQYLTYQAKDSAGQVLLHSSKTNSEPFPAPLVQGFWEDDIARYFTVAAQDGAIFIQVADQLKNRREAINESALALLLPVLVLIPLSLYLIRMVARHAVNPVGNLREAIAQKDSGDLTPVEIDNLAFELQPIVQSVNLLMRRVRSTLDAERTFTSNSAHELRTPIAGALAHVQLLKNEVKSKTTRSRVEQIEDSLQKLMHLVEKLMQLARAEANIAISETPYDLLRVLDIIVEDFRRSDLSSHRLVYERDARSSLVKMINEDMFAIVMRNLIENALLHGAQDQPVRVLVGSDATIQVINGGATLTIDELTAVQQRFGRGRTPSAGSGLGLPIVIEIANQMRANLRLSSPADGQKDGFLAELSFPPAL</sequence>
<dbReference type="PROSITE" id="PS50885">
    <property type="entry name" value="HAMP"/>
    <property type="match status" value="1"/>
</dbReference>
<evidence type="ECO:0000256" key="9">
    <source>
        <dbReference type="ARBA" id="ARBA00022840"/>
    </source>
</evidence>
<keyword evidence="10 12" id="KW-1133">Transmembrane helix</keyword>
<keyword evidence="8" id="KW-0418">Kinase</keyword>
<keyword evidence="5" id="KW-0808">Transferase</keyword>
<keyword evidence="12" id="KW-0472">Membrane</keyword>
<keyword evidence="6 12" id="KW-0812">Transmembrane</keyword>
<keyword evidence="4" id="KW-0597">Phosphoprotein</keyword>
<dbReference type="InterPro" id="IPR005467">
    <property type="entry name" value="His_kinase_dom"/>
</dbReference>
<evidence type="ECO:0000256" key="10">
    <source>
        <dbReference type="ARBA" id="ARBA00022989"/>
    </source>
</evidence>
<reference evidence="15 16" key="1">
    <citation type="submission" date="2017-07" db="EMBL/GenBank/DDBJ databases">
        <title>Phylogenetic study on the rhizospheric bacterium Ochrobactrum sp. A44.</title>
        <authorList>
            <person name="Krzyzanowska D.M."/>
            <person name="Ossowicki A."/>
            <person name="Rajewska M."/>
            <person name="Maciag T."/>
            <person name="Kaczynski Z."/>
            <person name="Czerwicka M."/>
            <person name="Jafra S."/>
        </authorList>
    </citation>
    <scope>NUCLEOTIDE SEQUENCE [LARGE SCALE GENOMIC DNA]</scope>
    <source>
        <strain evidence="15 16">OgA9a</strain>
    </source>
</reference>
<dbReference type="InterPro" id="IPR050428">
    <property type="entry name" value="TCS_sensor_his_kinase"/>
</dbReference>
<dbReference type="Gene3D" id="3.30.565.10">
    <property type="entry name" value="Histidine kinase-like ATPase, C-terminal domain"/>
    <property type="match status" value="1"/>
</dbReference>
<evidence type="ECO:0000259" key="13">
    <source>
        <dbReference type="PROSITE" id="PS50109"/>
    </source>
</evidence>
<dbReference type="EC" id="2.7.13.3" evidence="3"/>
<dbReference type="PANTHER" id="PTHR45436">
    <property type="entry name" value="SENSOR HISTIDINE KINASE YKOH"/>
    <property type="match status" value="1"/>
</dbReference>
<keyword evidence="16" id="KW-1185">Reference proteome</keyword>
<dbReference type="InterPro" id="IPR003661">
    <property type="entry name" value="HisK_dim/P_dom"/>
</dbReference>
<dbReference type="InterPro" id="IPR003660">
    <property type="entry name" value="HAMP_dom"/>
</dbReference>